<dbReference type="EMBL" id="JAODUP010001153">
    <property type="protein sequence ID" value="KAK2141152.1"/>
    <property type="molecule type" value="Genomic_DNA"/>
</dbReference>
<sequence>MSLTDSDESDIMLFKNDVHHLSLMEVMKSMYDTKELVDITICVQDHHFQCHKNILAAASPYFRAMFTTDLHEKTQNEVHMYDVDASAMELIIQYAYTARLDISPQNAQNLLSLASLLQMMPVHKACARFMETQLDVTNCVGIYCFAIIHNCMELKNKAEEHIEKNFTLVHRGEEFLQLGHEKVATFLGSSELNVEKEDIVFEALMKWVSYDRSRVEHLAELLPLVRFPLLSSRYIQEKVLANEMIASCDVCQKMLSELEEFESNPESYQGEHTFNVLLRCGMIKPEQCVLLIGGIDQNRPSINCYNPLTREAYYMATFQDKEDSIGYFEVEDPSCVVTDDNQIFVAGGHYFYREHHQESPSDEDSYDDFEGESVSKDVYHYDNDHDCWIPKAPMLFPKSNFSLAAVGGFIFCFGGVTLNQHPTEIVEKYNISQNRWSYVGMMPTMLVDLVTVVHNDLIYILGGRTGVGAHNIVMSFDPKTCEWNHLAGMPTPRFKFGSCVIDDEIFVAGGQIYSHTSSRINRIALSSVEIYNIHKNQWRQGPNLPEEIYNVGLFVVNNCLYVCGTTEYHRSSYRVYRYNVVYKLPLGSTVWEQVETDLCDIRDFSCILAKMHTRKLSQLFRPEVDT</sequence>
<comment type="caution">
    <text evidence="4">The sequence shown here is derived from an EMBL/GenBank/DDBJ whole genome shotgun (WGS) entry which is preliminary data.</text>
</comment>
<dbReference type="Gene3D" id="1.25.40.420">
    <property type="match status" value="1"/>
</dbReference>
<dbReference type="PANTHER" id="PTHR45632:SF3">
    <property type="entry name" value="KELCH-LIKE PROTEIN 32"/>
    <property type="match status" value="1"/>
</dbReference>
<evidence type="ECO:0000259" key="3">
    <source>
        <dbReference type="PROSITE" id="PS50097"/>
    </source>
</evidence>
<proteinExistence type="predicted"/>
<evidence type="ECO:0000313" key="5">
    <source>
        <dbReference type="Proteomes" id="UP001208570"/>
    </source>
</evidence>
<dbReference type="FunFam" id="1.25.40.420:FF:000001">
    <property type="entry name" value="Kelch-like family member 12"/>
    <property type="match status" value="1"/>
</dbReference>
<feature type="domain" description="BTB" evidence="3">
    <location>
        <begin position="37"/>
        <end position="104"/>
    </location>
</feature>
<evidence type="ECO:0000313" key="4">
    <source>
        <dbReference type="EMBL" id="KAK2141152.1"/>
    </source>
</evidence>
<dbReference type="PIRSF" id="PIRSF037037">
    <property type="entry name" value="Kelch-like_protein_gigaxonin"/>
    <property type="match status" value="1"/>
</dbReference>
<dbReference type="SUPFAM" id="SSF54695">
    <property type="entry name" value="POZ domain"/>
    <property type="match status" value="1"/>
</dbReference>
<dbReference type="SMART" id="SM00225">
    <property type="entry name" value="BTB"/>
    <property type="match status" value="1"/>
</dbReference>
<dbReference type="Gene3D" id="2.120.10.80">
    <property type="entry name" value="Kelch-type beta propeller"/>
    <property type="match status" value="1"/>
</dbReference>
<dbReference type="Pfam" id="PF07707">
    <property type="entry name" value="BACK"/>
    <property type="match status" value="1"/>
</dbReference>
<organism evidence="4 5">
    <name type="scientific">Paralvinella palmiformis</name>
    <dbReference type="NCBI Taxonomy" id="53620"/>
    <lineage>
        <taxon>Eukaryota</taxon>
        <taxon>Metazoa</taxon>
        <taxon>Spiralia</taxon>
        <taxon>Lophotrochozoa</taxon>
        <taxon>Annelida</taxon>
        <taxon>Polychaeta</taxon>
        <taxon>Sedentaria</taxon>
        <taxon>Canalipalpata</taxon>
        <taxon>Terebellida</taxon>
        <taxon>Terebelliformia</taxon>
        <taxon>Alvinellidae</taxon>
        <taxon>Paralvinella</taxon>
    </lineage>
</organism>
<gene>
    <name evidence="4" type="ORF">LSH36_1153g00045</name>
</gene>
<name>A0AAD9IV66_9ANNE</name>
<dbReference type="InterPro" id="IPR011333">
    <property type="entry name" value="SKP1/BTB/POZ_sf"/>
</dbReference>
<keyword evidence="1" id="KW-0880">Kelch repeat</keyword>
<keyword evidence="2" id="KW-0677">Repeat</keyword>
<dbReference type="InterPro" id="IPR006652">
    <property type="entry name" value="Kelch_1"/>
</dbReference>
<reference evidence="4" key="1">
    <citation type="journal article" date="2023" name="Mol. Biol. Evol.">
        <title>Third-Generation Sequencing Reveals the Adaptive Role of the Epigenome in Three Deep-Sea Polychaetes.</title>
        <authorList>
            <person name="Perez M."/>
            <person name="Aroh O."/>
            <person name="Sun Y."/>
            <person name="Lan Y."/>
            <person name="Juniper S.K."/>
            <person name="Young C.R."/>
            <person name="Angers B."/>
            <person name="Qian P.Y."/>
        </authorList>
    </citation>
    <scope>NUCLEOTIDE SEQUENCE</scope>
    <source>
        <strain evidence="4">P08H-3</strain>
    </source>
</reference>
<dbReference type="AlphaFoldDB" id="A0AAD9IV66"/>
<dbReference type="Pfam" id="PF00651">
    <property type="entry name" value="BTB"/>
    <property type="match status" value="1"/>
</dbReference>
<dbReference type="InterPro" id="IPR011705">
    <property type="entry name" value="BACK"/>
</dbReference>
<dbReference type="InterPro" id="IPR015915">
    <property type="entry name" value="Kelch-typ_b-propeller"/>
</dbReference>
<dbReference type="SMART" id="SM00875">
    <property type="entry name" value="BACK"/>
    <property type="match status" value="1"/>
</dbReference>
<accession>A0AAD9IV66</accession>
<protein>
    <recommendedName>
        <fullName evidence="3">BTB domain-containing protein</fullName>
    </recommendedName>
</protein>
<evidence type="ECO:0000256" key="2">
    <source>
        <dbReference type="ARBA" id="ARBA00022737"/>
    </source>
</evidence>
<evidence type="ECO:0000256" key="1">
    <source>
        <dbReference type="ARBA" id="ARBA00022441"/>
    </source>
</evidence>
<dbReference type="PROSITE" id="PS50097">
    <property type="entry name" value="BTB"/>
    <property type="match status" value="1"/>
</dbReference>
<dbReference type="InterPro" id="IPR000210">
    <property type="entry name" value="BTB/POZ_dom"/>
</dbReference>
<dbReference type="InterPro" id="IPR017096">
    <property type="entry name" value="BTB-kelch_protein"/>
</dbReference>
<dbReference type="SMART" id="SM00612">
    <property type="entry name" value="Kelch"/>
    <property type="match status" value="4"/>
</dbReference>
<dbReference type="PANTHER" id="PTHR45632">
    <property type="entry name" value="LD33804P"/>
    <property type="match status" value="1"/>
</dbReference>
<dbReference type="Pfam" id="PF24681">
    <property type="entry name" value="Kelch_KLHDC2_KLHL20_DRC7"/>
    <property type="match status" value="1"/>
</dbReference>
<dbReference type="SUPFAM" id="SSF117281">
    <property type="entry name" value="Kelch motif"/>
    <property type="match status" value="1"/>
</dbReference>
<dbReference type="Proteomes" id="UP001208570">
    <property type="component" value="Unassembled WGS sequence"/>
</dbReference>
<keyword evidence="5" id="KW-1185">Reference proteome</keyword>
<dbReference type="Gene3D" id="3.30.710.10">
    <property type="entry name" value="Potassium Channel Kv1.1, Chain A"/>
    <property type="match status" value="1"/>
</dbReference>